<gene>
    <name evidence="3" type="ORF">N5D93_20055</name>
</gene>
<accession>A0AA42LRE7</accession>
<dbReference type="PANTHER" id="PTHR43591:SF24">
    <property type="entry name" value="2-METHOXY-6-POLYPRENYL-1,4-BENZOQUINOL METHYLASE, MITOCHONDRIAL"/>
    <property type="match status" value="1"/>
</dbReference>
<protein>
    <submittedName>
        <fullName evidence="3">Class I SAM-dependent methyltransferase</fullName>
    </submittedName>
</protein>
<dbReference type="GO" id="GO:0008168">
    <property type="term" value="F:methyltransferase activity"/>
    <property type="evidence" value="ECO:0007669"/>
    <property type="project" value="UniProtKB-KW"/>
</dbReference>
<dbReference type="RefSeq" id="WP_279996286.1">
    <property type="nucleotide sequence ID" value="NZ_JAOCDZ010000014.1"/>
</dbReference>
<reference evidence="3" key="1">
    <citation type="submission" date="2022-09" db="EMBL/GenBank/DDBJ databases">
        <title>Intensive care unit water sources are persistently colonized with multi-drug resistant bacteria and are the site of extensive horizontal gene transfer of antibiotic resistance genes.</title>
        <authorList>
            <person name="Diorio-Toth L."/>
        </authorList>
    </citation>
    <scope>NUCLEOTIDE SEQUENCE</scope>
    <source>
        <strain evidence="3">GD03843</strain>
    </source>
</reference>
<evidence type="ECO:0000313" key="4">
    <source>
        <dbReference type="Proteomes" id="UP001161094"/>
    </source>
</evidence>
<feature type="compositionally biased region" description="Low complexity" evidence="1">
    <location>
        <begin position="7"/>
        <end position="21"/>
    </location>
</feature>
<dbReference type="EMBL" id="JAOCDZ010000014">
    <property type="protein sequence ID" value="MDH0738122.1"/>
    <property type="molecule type" value="Genomic_DNA"/>
</dbReference>
<keyword evidence="3" id="KW-0489">Methyltransferase</keyword>
<dbReference type="CDD" id="cd02440">
    <property type="entry name" value="AdoMet_MTases"/>
    <property type="match status" value="1"/>
</dbReference>
<dbReference type="Gene3D" id="3.40.50.150">
    <property type="entry name" value="Vaccinia Virus protein VP39"/>
    <property type="match status" value="1"/>
</dbReference>
<evidence type="ECO:0000256" key="1">
    <source>
        <dbReference type="SAM" id="MobiDB-lite"/>
    </source>
</evidence>
<dbReference type="SUPFAM" id="SSF53335">
    <property type="entry name" value="S-adenosyl-L-methionine-dependent methyltransferases"/>
    <property type="match status" value="1"/>
</dbReference>
<keyword evidence="3" id="KW-0808">Transferase</keyword>
<dbReference type="GO" id="GO:0032259">
    <property type="term" value="P:methylation"/>
    <property type="evidence" value="ECO:0007669"/>
    <property type="project" value="UniProtKB-KW"/>
</dbReference>
<comment type="caution">
    <text evidence="3">The sequence shown here is derived from an EMBL/GenBank/DDBJ whole genome shotgun (WGS) entry which is preliminary data.</text>
</comment>
<dbReference type="InterPro" id="IPR041698">
    <property type="entry name" value="Methyltransf_25"/>
</dbReference>
<dbReference type="PANTHER" id="PTHR43591">
    <property type="entry name" value="METHYLTRANSFERASE"/>
    <property type="match status" value="1"/>
</dbReference>
<feature type="domain" description="Methyltransferase" evidence="2">
    <location>
        <begin position="70"/>
        <end position="162"/>
    </location>
</feature>
<organism evidence="3 4">
    <name type="scientific">Achromobacter spanius</name>
    <dbReference type="NCBI Taxonomy" id="217203"/>
    <lineage>
        <taxon>Bacteria</taxon>
        <taxon>Pseudomonadati</taxon>
        <taxon>Pseudomonadota</taxon>
        <taxon>Betaproteobacteria</taxon>
        <taxon>Burkholderiales</taxon>
        <taxon>Alcaligenaceae</taxon>
        <taxon>Achromobacter</taxon>
    </lineage>
</organism>
<evidence type="ECO:0000259" key="2">
    <source>
        <dbReference type="Pfam" id="PF13649"/>
    </source>
</evidence>
<name>A0AA42LRE7_9BURK</name>
<evidence type="ECO:0000313" key="3">
    <source>
        <dbReference type="EMBL" id="MDH0738122.1"/>
    </source>
</evidence>
<dbReference type="Proteomes" id="UP001161094">
    <property type="component" value="Unassembled WGS sequence"/>
</dbReference>
<sequence>MSASDIAAVPEAQAPAQTPAQASPPPTLAAVKTRQQATWSSGDYAVIGTTLQIVGEQLCEALDVRAGQKVLDVAAGNGNASLAAARRWCEVTSTDYVPALLSRGRERAAADRLKIEFQEADAEALPFAPGSFDAVVSTFGVMFTPDQDKAAAEMIRVCRPGGKIGLANWTPESFVGQIFKTIGKHVPPPAGVKSPALWGTRARIDEMFGAHASAIQVEARHFVFRYLSPAHFVQIFRSYYGPVLKAFSMLEPVAQAALESDLLAQIDRFNRSGDATMVVPSEYLEIVITRR</sequence>
<dbReference type="Pfam" id="PF13649">
    <property type="entry name" value="Methyltransf_25"/>
    <property type="match status" value="1"/>
</dbReference>
<dbReference type="AlphaFoldDB" id="A0AA42LRE7"/>
<feature type="region of interest" description="Disordered" evidence="1">
    <location>
        <begin position="1"/>
        <end position="27"/>
    </location>
</feature>
<dbReference type="InterPro" id="IPR029063">
    <property type="entry name" value="SAM-dependent_MTases_sf"/>
</dbReference>
<proteinExistence type="predicted"/>